<keyword evidence="10" id="KW-0223">Dioxygenase</keyword>
<organism evidence="10 11">
    <name type="scientific">Austwickia chelonae NBRC 105200</name>
    <dbReference type="NCBI Taxonomy" id="1184607"/>
    <lineage>
        <taxon>Bacteria</taxon>
        <taxon>Bacillati</taxon>
        <taxon>Actinomycetota</taxon>
        <taxon>Actinomycetes</taxon>
        <taxon>Micrococcales</taxon>
        <taxon>Dermatophilaceae</taxon>
        <taxon>Austwickia</taxon>
    </lineage>
</organism>
<sequence>METMAARIDLSQLAAPVIAAPMAGGPSTPELVAAVCGAGGLGFLAGGDTSAVDLAAQITLVRELTERPFGVNLFVPQAPPAGARAEEVRTHLAAYRGALLPDARRLGVDLPVSLVDEEYDRSDQWDEKIALLTLVDPVAVVSFTFGLPGPGLVEDLHAVGTSVLATVTTVEEARRARDLGVDALVVQGFEAGGHRGTHRVDDVPNTLDHLALLPMIADLGLPMIAAGGVTTAGDLQRARAAGAVAVQVGTAFLLAPEAGTGAVHRMALSDPAGVSTVTRAFTGRAARGLRNRFVAEHDGQAPSAYPDVRRLTAPLRAAAAAAGDLGGVSVWAGSGWRAATEEPAAQIVRRLAGGECR</sequence>
<reference evidence="10 11" key="1">
    <citation type="submission" date="2012-08" db="EMBL/GenBank/DDBJ databases">
        <title>Whole genome shotgun sequence of Austwickia chelonae NBRC 105200.</title>
        <authorList>
            <person name="Yoshida I."/>
            <person name="Hosoyama A."/>
            <person name="Tsuchikane K."/>
            <person name="Katsumata H."/>
            <person name="Ando Y."/>
            <person name="Ohji S."/>
            <person name="Hamada M."/>
            <person name="Tamura T."/>
            <person name="Yamazoe A."/>
            <person name="Yamazaki S."/>
            <person name="Fujita N."/>
        </authorList>
    </citation>
    <scope>NUCLEOTIDE SEQUENCE [LARGE SCALE GENOMIC DNA]</scope>
    <source>
        <strain evidence="10 11">NBRC 105200</strain>
    </source>
</reference>
<dbReference type="GO" id="GO:0051213">
    <property type="term" value="F:dioxygenase activity"/>
    <property type="evidence" value="ECO:0007669"/>
    <property type="project" value="UniProtKB-KW"/>
</dbReference>
<evidence type="ECO:0000313" key="11">
    <source>
        <dbReference type="Proteomes" id="UP000008495"/>
    </source>
</evidence>
<evidence type="ECO:0000256" key="5">
    <source>
        <dbReference type="ARBA" id="ARBA00022643"/>
    </source>
</evidence>
<dbReference type="EMBL" id="BAGZ01000024">
    <property type="protein sequence ID" value="GAB79359.1"/>
    <property type="molecule type" value="Genomic_DNA"/>
</dbReference>
<dbReference type="PANTHER" id="PTHR42747:SF3">
    <property type="entry name" value="NITRONATE MONOOXYGENASE-RELATED"/>
    <property type="match status" value="1"/>
</dbReference>
<dbReference type="SUPFAM" id="SSF51412">
    <property type="entry name" value="Inosine monophosphate dehydrogenase (IMPDH)"/>
    <property type="match status" value="1"/>
</dbReference>
<evidence type="ECO:0000256" key="1">
    <source>
        <dbReference type="ARBA" id="ARBA00001917"/>
    </source>
</evidence>
<keyword evidence="7" id="KW-0503">Monooxygenase</keyword>
<dbReference type="eggNOG" id="COG2070">
    <property type="taxonomic scope" value="Bacteria"/>
</dbReference>
<evidence type="ECO:0000256" key="2">
    <source>
        <dbReference type="ARBA" id="ARBA00009881"/>
    </source>
</evidence>
<dbReference type="Gene3D" id="3.20.20.70">
    <property type="entry name" value="Aldolase class I"/>
    <property type="match status" value="1"/>
</dbReference>
<gene>
    <name evidence="10" type="ORF">AUCHE_24_00120</name>
</gene>
<evidence type="ECO:0000313" key="10">
    <source>
        <dbReference type="EMBL" id="GAB79359.1"/>
    </source>
</evidence>
<proteinExistence type="inferred from homology"/>
<dbReference type="GO" id="GO:0009636">
    <property type="term" value="P:response to toxic substance"/>
    <property type="evidence" value="ECO:0007669"/>
    <property type="project" value="UniProtKB-KW"/>
</dbReference>
<comment type="caution">
    <text evidence="10">The sequence shown here is derived from an EMBL/GenBank/DDBJ whole genome shotgun (WGS) entry which is preliminary data.</text>
</comment>
<dbReference type="Proteomes" id="UP000008495">
    <property type="component" value="Unassembled WGS sequence"/>
</dbReference>
<dbReference type="Pfam" id="PF03060">
    <property type="entry name" value="NMO"/>
    <property type="match status" value="1"/>
</dbReference>
<dbReference type="InterPro" id="IPR004136">
    <property type="entry name" value="NMO"/>
</dbReference>
<name>K6VRG6_9MICO</name>
<comment type="cofactor">
    <cofactor evidence="1">
        <name>FMN</name>
        <dbReference type="ChEBI" id="CHEBI:58210"/>
    </cofactor>
</comment>
<accession>K6VRG6</accession>
<keyword evidence="3" id="KW-0216">Detoxification</keyword>
<dbReference type="AlphaFoldDB" id="K6VRG6"/>
<evidence type="ECO:0000256" key="3">
    <source>
        <dbReference type="ARBA" id="ARBA00022575"/>
    </source>
</evidence>
<protein>
    <recommendedName>
        <fullName evidence="8">Propionate 3-nitronate monooxygenase</fullName>
    </recommendedName>
</protein>
<dbReference type="InterPro" id="IPR013785">
    <property type="entry name" value="Aldolase_TIM"/>
</dbReference>
<dbReference type="GO" id="GO:0018580">
    <property type="term" value="F:nitronate monooxygenase activity"/>
    <property type="evidence" value="ECO:0007669"/>
    <property type="project" value="InterPro"/>
</dbReference>
<evidence type="ECO:0000256" key="8">
    <source>
        <dbReference type="ARBA" id="ARBA00031155"/>
    </source>
</evidence>
<evidence type="ECO:0000256" key="9">
    <source>
        <dbReference type="ARBA" id="ARBA00049401"/>
    </source>
</evidence>
<keyword evidence="6" id="KW-0560">Oxidoreductase</keyword>
<keyword evidence="4" id="KW-0285">Flavoprotein</keyword>
<comment type="catalytic activity">
    <reaction evidence="9">
        <text>3 propionate 3-nitronate + 3 O2 + H2O = 3 3-oxopropanoate + 2 nitrate + nitrite + H2O2 + 3 H(+)</text>
        <dbReference type="Rhea" id="RHEA:57332"/>
        <dbReference type="ChEBI" id="CHEBI:15377"/>
        <dbReference type="ChEBI" id="CHEBI:15378"/>
        <dbReference type="ChEBI" id="CHEBI:15379"/>
        <dbReference type="ChEBI" id="CHEBI:16240"/>
        <dbReference type="ChEBI" id="CHEBI:16301"/>
        <dbReference type="ChEBI" id="CHEBI:17632"/>
        <dbReference type="ChEBI" id="CHEBI:33190"/>
        <dbReference type="ChEBI" id="CHEBI:136067"/>
    </reaction>
</comment>
<keyword evidence="5" id="KW-0288">FMN</keyword>
<evidence type="ECO:0000256" key="7">
    <source>
        <dbReference type="ARBA" id="ARBA00023033"/>
    </source>
</evidence>
<dbReference type="PANTHER" id="PTHR42747">
    <property type="entry name" value="NITRONATE MONOOXYGENASE-RELATED"/>
    <property type="match status" value="1"/>
</dbReference>
<dbReference type="CDD" id="cd04730">
    <property type="entry name" value="NPD_like"/>
    <property type="match status" value="1"/>
</dbReference>
<evidence type="ECO:0000256" key="6">
    <source>
        <dbReference type="ARBA" id="ARBA00023002"/>
    </source>
</evidence>
<evidence type="ECO:0000256" key="4">
    <source>
        <dbReference type="ARBA" id="ARBA00022630"/>
    </source>
</evidence>
<comment type="similarity">
    <text evidence="2">Belongs to the nitronate monooxygenase family. NMO class I subfamily.</text>
</comment>
<dbReference type="STRING" id="100225.SAMN05421595_3099"/>
<keyword evidence="11" id="KW-1185">Reference proteome</keyword>